<evidence type="ECO:0000256" key="1">
    <source>
        <dbReference type="SAM" id="MobiDB-lite"/>
    </source>
</evidence>
<dbReference type="Gene3D" id="2.60.40.10">
    <property type="entry name" value="Immunoglobulins"/>
    <property type="match status" value="1"/>
</dbReference>
<accession>A0A0F8YZ46</accession>
<gene>
    <name evidence="2" type="ORF">LCGC14_3096800</name>
</gene>
<feature type="region of interest" description="Disordered" evidence="1">
    <location>
        <begin position="8"/>
        <end position="31"/>
    </location>
</feature>
<organism evidence="2">
    <name type="scientific">marine sediment metagenome</name>
    <dbReference type="NCBI Taxonomy" id="412755"/>
    <lineage>
        <taxon>unclassified sequences</taxon>
        <taxon>metagenomes</taxon>
        <taxon>ecological metagenomes</taxon>
    </lineage>
</organism>
<evidence type="ECO:0000313" key="2">
    <source>
        <dbReference type="EMBL" id="KKK53236.1"/>
    </source>
</evidence>
<comment type="caution">
    <text evidence="2">The sequence shown here is derived from an EMBL/GenBank/DDBJ whole genome shotgun (WGS) entry which is preliminary data.</text>
</comment>
<dbReference type="AlphaFoldDB" id="A0A0F8YZ46"/>
<protein>
    <recommendedName>
        <fullName evidence="3">Fibronectin type-III domain-containing protein</fullName>
    </recommendedName>
</protein>
<proteinExistence type="predicted"/>
<feature type="non-terminal residue" evidence="2">
    <location>
        <position position="1"/>
    </location>
</feature>
<evidence type="ECO:0008006" key="3">
    <source>
        <dbReference type="Google" id="ProtNLM"/>
    </source>
</evidence>
<dbReference type="InterPro" id="IPR013783">
    <property type="entry name" value="Ig-like_fold"/>
</dbReference>
<reference evidence="2" key="1">
    <citation type="journal article" date="2015" name="Nature">
        <title>Complex archaea that bridge the gap between prokaryotes and eukaryotes.</title>
        <authorList>
            <person name="Spang A."/>
            <person name="Saw J.H."/>
            <person name="Jorgensen S.L."/>
            <person name="Zaremba-Niedzwiedzka K."/>
            <person name="Martijn J."/>
            <person name="Lind A.E."/>
            <person name="van Eijk R."/>
            <person name="Schleper C."/>
            <person name="Guy L."/>
            <person name="Ettema T.J."/>
        </authorList>
    </citation>
    <scope>NUCLEOTIDE SEQUENCE</scope>
</reference>
<sequence length="113" mass="13382">ATRVYKIIGRRNSDRTPPKRPTVSSTRSLSSKHLRRKNLIFRFRASDRSGISGYSYVFDKKPATNPDNKSEGRRNYKKYTRFRNGARYFHVRAADRRGNWSKTRHYKIIIKTS</sequence>
<dbReference type="EMBL" id="LAZR01066610">
    <property type="protein sequence ID" value="KKK53236.1"/>
    <property type="molecule type" value="Genomic_DNA"/>
</dbReference>
<name>A0A0F8YZ46_9ZZZZ</name>